<evidence type="ECO:0000313" key="2">
    <source>
        <dbReference type="Ensembl" id="ENSOSUP00000003004.1"/>
    </source>
</evidence>
<proteinExistence type="predicted"/>
<keyword evidence="3" id="KW-1185">Reference proteome</keyword>
<name>A0A8C8AE50_9STRI</name>
<dbReference type="Ensembl" id="ENSOSUT00000003082.1">
    <property type="protein sequence ID" value="ENSOSUP00000003004.1"/>
    <property type="gene ID" value="ENSOSUG00000002114.1"/>
</dbReference>
<dbReference type="PANTHER" id="PTHR15286:SF11">
    <property type="entry name" value="RAS ASSOCIATION DOMAIN-CONTAINING PROTEIN 7"/>
    <property type="match status" value="1"/>
</dbReference>
<dbReference type="PANTHER" id="PTHR15286">
    <property type="entry name" value="RAS-ASSOCIATING DOMAIN CONTAINING PROTEIN"/>
    <property type="match status" value="1"/>
</dbReference>
<dbReference type="SUPFAM" id="SSF54236">
    <property type="entry name" value="Ubiquitin-like"/>
    <property type="match status" value="1"/>
</dbReference>
<dbReference type="InterPro" id="IPR029071">
    <property type="entry name" value="Ubiquitin-like_domsf"/>
</dbReference>
<sequence length="183" mass="18775">MEGGSEQLLGLGAAVGMELKVWVDGIQRVVCGVSEQTTCQEVVIALARAIDGPLRAGAEAAGEGAAAAAAGVSLGVAGQVRAVRQRCAVRPAAHGPQRGRATLLGGHSPSPREDVHPGQLAHQTQARRHGCTPLPGAKKIHDLQLGSYRLRRPVCREPLEAPSAGRDGLGGWWGCPALQGGAV</sequence>
<dbReference type="InterPro" id="IPR033593">
    <property type="entry name" value="N-RASSF"/>
</dbReference>
<protein>
    <submittedName>
        <fullName evidence="2">Uncharacterized protein</fullName>
    </submittedName>
</protein>
<feature type="region of interest" description="Disordered" evidence="1">
    <location>
        <begin position="91"/>
        <end position="138"/>
    </location>
</feature>
<dbReference type="AlphaFoldDB" id="A0A8C8AE50"/>
<organism evidence="2 3">
    <name type="scientific">Otus sunia</name>
    <name type="common">Oriental scops-owl</name>
    <dbReference type="NCBI Taxonomy" id="257818"/>
    <lineage>
        <taxon>Eukaryota</taxon>
        <taxon>Metazoa</taxon>
        <taxon>Chordata</taxon>
        <taxon>Craniata</taxon>
        <taxon>Vertebrata</taxon>
        <taxon>Euteleostomi</taxon>
        <taxon>Archelosauria</taxon>
        <taxon>Archosauria</taxon>
        <taxon>Dinosauria</taxon>
        <taxon>Saurischia</taxon>
        <taxon>Theropoda</taxon>
        <taxon>Coelurosauria</taxon>
        <taxon>Aves</taxon>
        <taxon>Neognathae</taxon>
        <taxon>Neoaves</taxon>
        <taxon>Telluraves</taxon>
        <taxon>Strigiformes</taxon>
        <taxon>Strigidae</taxon>
        <taxon>Otus</taxon>
    </lineage>
</organism>
<evidence type="ECO:0000313" key="3">
    <source>
        <dbReference type="Proteomes" id="UP000694552"/>
    </source>
</evidence>
<evidence type="ECO:0000256" key="1">
    <source>
        <dbReference type="SAM" id="MobiDB-lite"/>
    </source>
</evidence>
<accession>A0A8C8AE50</accession>
<reference evidence="2" key="1">
    <citation type="submission" date="2025-08" db="UniProtKB">
        <authorList>
            <consortium name="Ensembl"/>
        </authorList>
    </citation>
    <scope>IDENTIFICATION</scope>
</reference>
<reference evidence="2" key="2">
    <citation type="submission" date="2025-09" db="UniProtKB">
        <authorList>
            <consortium name="Ensembl"/>
        </authorList>
    </citation>
    <scope>IDENTIFICATION</scope>
</reference>
<dbReference type="Gene3D" id="3.10.20.90">
    <property type="entry name" value="Phosphatidylinositol 3-kinase Catalytic Subunit, Chain A, domain 1"/>
    <property type="match status" value="1"/>
</dbReference>
<dbReference type="Proteomes" id="UP000694552">
    <property type="component" value="Unplaced"/>
</dbReference>